<dbReference type="Gene3D" id="3.40.50.2000">
    <property type="entry name" value="Glycogen Phosphorylase B"/>
    <property type="match status" value="1"/>
</dbReference>
<dbReference type="SUPFAM" id="SSF53756">
    <property type="entry name" value="UDP-Glycosyltransferase/glycogen phosphorylase"/>
    <property type="match status" value="1"/>
</dbReference>
<accession>A0A1G2P0J9</accession>
<reference evidence="2 3" key="1">
    <citation type="journal article" date="2016" name="Nat. Commun.">
        <title>Thousands of microbial genomes shed light on interconnected biogeochemical processes in an aquifer system.</title>
        <authorList>
            <person name="Anantharaman K."/>
            <person name="Brown C.T."/>
            <person name="Hug L.A."/>
            <person name="Sharon I."/>
            <person name="Castelle C.J."/>
            <person name="Probst A.J."/>
            <person name="Thomas B.C."/>
            <person name="Singh A."/>
            <person name="Wilkins M.J."/>
            <person name="Karaoz U."/>
            <person name="Brodie E.L."/>
            <person name="Williams K.H."/>
            <person name="Hubbard S.S."/>
            <person name="Banfield J.F."/>
        </authorList>
    </citation>
    <scope>NUCLEOTIDE SEQUENCE [LARGE SCALE GENOMIC DNA]</scope>
</reference>
<dbReference type="AlphaFoldDB" id="A0A1G2P0J9"/>
<dbReference type="InterPro" id="IPR001296">
    <property type="entry name" value="Glyco_trans_1"/>
</dbReference>
<sequence length="341" mass="39763">MAKIKNNLLLITQKIHSKDDDLAFVILWIDEFVKQGFNVTVICLEKGDFSDSFPVYSLGKERGNGRILRALIFLKHIFTLRYDKVFIHMNPEYFTLGGWYWKLRNIPSYLWYTHYKNHIHLKIAFLMARRIFAATDQSLPQYKTSQKRIITGHGIDISFWRNAATEVGPSRDEFQLLVVSRVCRSKRIDICLKALLCLDTRYRLTVYGRPVEKDYYEELIDFVKKEGLQHRVRFAGPVPMSELKNIYGNYGLFLNMAYETIDKTMLEAMIFGLYPVTTKANSIAIGLPIYPEDDKPETLAEFIRQKKWKSLSKDSLCSIVEEKHSLSALISKMREYIITGK</sequence>
<comment type="caution">
    <text evidence="2">The sequence shown here is derived from an EMBL/GenBank/DDBJ whole genome shotgun (WGS) entry which is preliminary data.</text>
</comment>
<gene>
    <name evidence="2" type="ORF">A3G52_03380</name>
</gene>
<dbReference type="GO" id="GO:0016757">
    <property type="term" value="F:glycosyltransferase activity"/>
    <property type="evidence" value="ECO:0007669"/>
    <property type="project" value="InterPro"/>
</dbReference>
<evidence type="ECO:0000313" key="2">
    <source>
        <dbReference type="EMBL" id="OHA41850.1"/>
    </source>
</evidence>
<feature type="domain" description="Glycosyl transferase family 1" evidence="1">
    <location>
        <begin position="170"/>
        <end position="282"/>
    </location>
</feature>
<dbReference type="CDD" id="cd03801">
    <property type="entry name" value="GT4_PimA-like"/>
    <property type="match status" value="1"/>
</dbReference>
<proteinExistence type="predicted"/>
<dbReference type="EMBL" id="MHSK01000024">
    <property type="protein sequence ID" value="OHA41850.1"/>
    <property type="molecule type" value="Genomic_DNA"/>
</dbReference>
<dbReference type="Pfam" id="PF00534">
    <property type="entry name" value="Glycos_transf_1"/>
    <property type="match status" value="1"/>
</dbReference>
<evidence type="ECO:0000259" key="1">
    <source>
        <dbReference type="Pfam" id="PF00534"/>
    </source>
</evidence>
<dbReference type="Proteomes" id="UP000177269">
    <property type="component" value="Unassembled WGS sequence"/>
</dbReference>
<name>A0A1G2P0J9_9BACT</name>
<protein>
    <recommendedName>
        <fullName evidence="1">Glycosyl transferase family 1 domain-containing protein</fullName>
    </recommendedName>
</protein>
<organism evidence="2 3">
    <name type="scientific">Candidatus Taylorbacteria bacterium RIFCSPLOWO2_12_FULL_43_20</name>
    <dbReference type="NCBI Taxonomy" id="1802332"/>
    <lineage>
        <taxon>Bacteria</taxon>
        <taxon>Candidatus Tayloriibacteriota</taxon>
    </lineage>
</organism>
<evidence type="ECO:0000313" key="3">
    <source>
        <dbReference type="Proteomes" id="UP000177269"/>
    </source>
</evidence>